<feature type="non-terminal residue" evidence="1">
    <location>
        <position position="59"/>
    </location>
</feature>
<protein>
    <submittedName>
        <fullName evidence="1">Uncharacterized protein</fullName>
    </submittedName>
</protein>
<accession>A0A0B6Y5G4</accession>
<sequence>MYVVASCRGTVVSERGMANSKVDNNNALGTMCSGDSRVQDQFEPKILCEHTVRSWTTGN</sequence>
<gene>
    <name evidence="1" type="primary">ORF11599</name>
</gene>
<dbReference type="AlphaFoldDB" id="A0A0B6Y5G4"/>
<organism evidence="1">
    <name type="scientific">Arion vulgaris</name>
    <dbReference type="NCBI Taxonomy" id="1028688"/>
    <lineage>
        <taxon>Eukaryota</taxon>
        <taxon>Metazoa</taxon>
        <taxon>Spiralia</taxon>
        <taxon>Lophotrochozoa</taxon>
        <taxon>Mollusca</taxon>
        <taxon>Gastropoda</taxon>
        <taxon>Heterobranchia</taxon>
        <taxon>Euthyneura</taxon>
        <taxon>Panpulmonata</taxon>
        <taxon>Eupulmonata</taxon>
        <taxon>Stylommatophora</taxon>
        <taxon>Helicina</taxon>
        <taxon>Arionoidea</taxon>
        <taxon>Arionidae</taxon>
        <taxon>Arion</taxon>
    </lineage>
</organism>
<evidence type="ECO:0000313" key="1">
    <source>
        <dbReference type="EMBL" id="CEK50765.1"/>
    </source>
</evidence>
<dbReference type="EMBL" id="HACG01003900">
    <property type="protein sequence ID" value="CEK50765.1"/>
    <property type="molecule type" value="Transcribed_RNA"/>
</dbReference>
<proteinExistence type="predicted"/>
<reference evidence="1" key="1">
    <citation type="submission" date="2014-12" db="EMBL/GenBank/DDBJ databases">
        <title>Insight into the proteome of Arion vulgaris.</title>
        <authorList>
            <person name="Aradska J."/>
            <person name="Bulat T."/>
            <person name="Smidak R."/>
            <person name="Sarate P."/>
            <person name="Gangsoo J."/>
            <person name="Sialana F."/>
            <person name="Bilban M."/>
            <person name="Lubec G."/>
        </authorList>
    </citation>
    <scope>NUCLEOTIDE SEQUENCE</scope>
    <source>
        <tissue evidence="1">Skin</tissue>
    </source>
</reference>
<name>A0A0B6Y5G4_9EUPU</name>